<organism evidence="2 3">
    <name type="scientific">Bdellovibrio svalbardensis</name>
    <dbReference type="NCBI Taxonomy" id="2972972"/>
    <lineage>
        <taxon>Bacteria</taxon>
        <taxon>Pseudomonadati</taxon>
        <taxon>Bdellovibrionota</taxon>
        <taxon>Bdellovibrionia</taxon>
        <taxon>Bdellovibrionales</taxon>
        <taxon>Pseudobdellovibrionaceae</taxon>
        <taxon>Bdellovibrio</taxon>
    </lineage>
</organism>
<name>A0ABT6DFE8_9BACT</name>
<dbReference type="RefSeq" id="WP_277576668.1">
    <property type="nucleotide sequence ID" value="NZ_JANRMI010000001.1"/>
</dbReference>
<keyword evidence="1" id="KW-0732">Signal</keyword>
<reference evidence="2" key="1">
    <citation type="submission" date="2022-08" db="EMBL/GenBank/DDBJ databases">
        <title>Novel Bdellovibrio Species Isolated from Svalbard: Designation Bdellovibrio svalbardensis.</title>
        <authorList>
            <person name="Mitchell R.J."/>
            <person name="Choi S.Y."/>
        </authorList>
    </citation>
    <scope>NUCLEOTIDE SEQUENCE</scope>
    <source>
        <strain evidence="2">PAP01</strain>
    </source>
</reference>
<keyword evidence="3" id="KW-1185">Reference proteome</keyword>
<evidence type="ECO:0000256" key="1">
    <source>
        <dbReference type="SAM" id="SignalP"/>
    </source>
</evidence>
<proteinExistence type="predicted"/>
<evidence type="ECO:0000313" key="2">
    <source>
        <dbReference type="EMBL" id="MDG0815192.1"/>
    </source>
</evidence>
<dbReference type="EMBL" id="JANRMI010000001">
    <property type="protein sequence ID" value="MDG0815192.1"/>
    <property type="molecule type" value="Genomic_DNA"/>
</dbReference>
<dbReference type="Proteomes" id="UP001152321">
    <property type="component" value="Unassembled WGS sequence"/>
</dbReference>
<comment type="caution">
    <text evidence="2">The sequence shown here is derived from an EMBL/GenBank/DDBJ whole genome shotgun (WGS) entry which is preliminary data.</text>
</comment>
<sequence length="189" mass="21043">MKYFFLLLLTASAAQAKDIQPLFEALRDSGEKYSVVGTVCEQVAKLDMQQIYPAPQYTVITGIQYGTKKRVIGELDVIVFQNDSKKAILVGEVKCYQDPHAGISKAREQRTRFLSAIRSKTSLLMACLGKPCTVSERNFKGIQQFISIGQEGTKSAGFDVELNYSLDDLMALRAQLMECQDKGECARPE</sequence>
<feature type="chain" id="PRO_5046587077" evidence="1">
    <location>
        <begin position="17"/>
        <end position="189"/>
    </location>
</feature>
<accession>A0ABT6DFE8</accession>
<feature type="signal peptide" evidence="1">
    <location>
        <begin position="1"/>
        <end position="16"/>
    </location>
</feature>
<gene>
    <name evidence="2" type="ORF">NWE73_02385</name>
</gene>
<evidence type="ECO:0000313" key="3">
    <source>
        <dbReference type="Proteomes" id="UP001152321"/>
    </source>
</evidence>
<protein>
    <submittedName>
        <fullName evidence="2">Type I restriction enzyme HsdR N-terminal domain-containing protein</fullName>
    </submittedName>
</protein>